<evidence type="ECO:0000256" key="5">
    <source>
        <dbReference type="ARBA" id="ARBA00023306"/>
    </source>
</evidence>
<dbReference type="AlphaFoldDB" id="A0A672GRC2"/>
<dbReference type="Gene3D" id="4.10.365.10">
    <property type="entry name" value="p27"/>
    <property type="match status" value="1"/>
</dbReference>
<evidence type="ECO:0000256" key="6">
    <source>
        <dbReference type="SAM" id="MobiDB-lite"/>
    </source>
</evidence>
<dbReference type="GO" id="GO:0045930">
    <property type="term" value="P:negative regulation of mitotic cell cycle"/>
    <property type="evidence" value="ECO:0007669"/>
    <property type="project" value="TreeGrafter"/>
</dbReference>
<reference evidence="8" key="2">
    <citation type="submission" date="2025-08" db="UniProtKB">
        <authorList>
            <consortium name="Ensembl"/>
        </authorList>
    </citation>
    <scope>IDENTIFICATION</scope>
</reference>
<dbReference type="GO" id="GO:0005634">
    <property type="term" value="C:nucleus"/>
    <property type="evidence" value="ECO:0007669"/>
    <property type="project" value="UniProtKB-SubCell"/>
</dbReference>
<evidence type="ECO:0000256" key="4">
    <source>
        <dbReference type="ARBA" id="ARBA00023242"/>
    </source>
</evidence>
<dbReference type="Proteomes" id="UP000472267">
    <property type="component" value="Chromosome 1"/>
</dbReference>
<dbReference type="GO" id="GO:0004861">
    <property type="term" value="F:cyclin-dependent protein serine/threonine kinase inhibitor activity"/>
    <property type="evidence" value="ECO:0007669"/>
    <property type="project" value="InterPro"/>
</dbReference>
<dbReference type="Pfam" id="PF02234">
    <property type="entry name" value="CDI"/>
    <property type="match status" value="1"/>
</dbReference>
<dbReference type="InterPro" id="IPR003175">
    <property type="entry name" value="CDI_dom"/>
</dbReference>
<dbReference type="PANTHER" id="PTHR10265">
    <property type="entry name" value="CYCLIN-DEPENDENT KINASE INHIBITOR 1"/>
    <property type="match status" value="1"/>
</dbReference>
<feature type="compositionally biased region" description="Polar residues" evidence="6">
    <location>
        <begin position="106"/>
        <end position="121"/>
    </location>
</feature>
<keyword evidence="4" id="KW-0539">Nucleus</keyword>
<evidence type="ECO:0000256" key="1">
    <source>
        <dbReference type="ARBA" id="ARBA00004123"/>
    </source>
</evidence>
<proteinExistence type="inferred from homology"/>
<reference evidence="8" key="1">
    <citation type="submission" date="2019-06" db="EMBL/GenBank/DDBJ databases">
        <authorList>
            <consortium name="Wellcome Sanger Institute Data Sharing"/>
        </authorList>
    </citation>
    <scope>NUCLEOTIDE SEQUENCE [LARGE SCALE GENOMIC DNA]</scope>
</reference>
<evidence type="ECO:0000313" key="9">
    <source>
        <dbReference type="Proteomes" id="UP000472267"/>
    </source>
</evidence>
<evidence type="ECO:0000256" key="2">
    <source>
        <dbReference type="ARBA" id="ARBA00006726"/>
    </source>
</evidence>
<comment type="subcellular location">
    <subcellularLocation>
        <location evidence="1">Nucleus</location>
    </subcellularLocation>
</comment>
<feature type="domain" description="Cyclin-dependent kinase inhibitor" evidence="7">
    <location>
        <begin position="22"/>
        <end position="69"/>
    </location>
</feature>
<dbReference type="PANTHER" id="PTHR10265:SF44">
    <property type="entry name" value="CYCLIN-DEPENDENT KINASE INHIBITOR 1C"/>
    <property type="match status" value="1"/>
</dbReference>
<feature type="region of interest" description="Disordered" evidence="6">
    <location>
        <begin position="106"/>
        <end position="133"/>
    </location>
</feature>
<accession>A0A672GRC2</accession>
<evidence type="ECO:0000313" key="8">
    <source>
        <dbReference type="Ensembl" id="ENSSFAP00005013954.1"/>
    </source>
</evidence>
<comment type="similarity">
    <text evidence="2">Belongs to the CDI family.</text>
</comment>
<dbReference type="Ensembl" id="ENSSFAT00005014542.1">
    <property type="protein sequence ID" value="ENSSFAP00005013954.1"/>
    <property type="gene ID" value="ENSSFAG00005007561.1"/>
</dbReference>
<protein>
    <recommendedName>
        <fullName evidence="7">Cyclin-dependent kinase inhibitor domain-containing protein</fullName>
    </recommendedName>
</protein>
<keyword evidence="3" id="KW-0649">Protein kinase inhibitor</keyword>
<dbReference type="OMA" id="FECETPL"/>
<dbReference type="InParanoid" id="A0A672GRC2"/>
<evidence type="ECO:0000256" key="3">
    <source>
        <dbReference type="ARBA" id="ARBA00023013"/>
    </source>
</evidence>
<keyword evidence="5" id="KW-0131">Cell cycle</keyword>
<dbReference type="InterPro" id="IPR044898">
    <property type="entry name" value="CDI_dom_sf"/>
</dbReference>
<evidence type="ECO:0000259" key="7">
    <source>
        <dbReference type="Pfam" id="PF02234"/>
    </source>
</evidence>
<reference evidence="8" key="3">
    <citation type="submission" date="2025-09" db="UniProtKB">
        <authorList>
            <consortium name="Ensembl"/>
        </authorList>
    </citation>
    <scope>IDENTIFICATION</scope>
</reference>
<name>A0A672GRC2_SALFA</name>
<sequence length="159" mass="18074">TERLQGESRMNPTRRRESVCRNLFGPVDHEQLRRDLKLKLREITERDSRRWNFNFESGTPLPGSFQWEETPADCAAHFYQEAAERKPAESAFYALSGSAFYALGESAQSAGSDQENKSIVSNKHPAEVTPARRKRALCKLATKPRNNAKITGKHPLFPE</sequence>
<organism evidence="8 9">
    <name type="scientific">Salarias fasciatus</name>
    <name type="common">Jewelled blenny</name>
    <name type="synonym">Blennius fasciatus</name>
    <dbReference type="NCBI Taxonomy" id="181472"/>
    <lineage>
        <taxon>Eukaryota</taxon>
        <taxon>Metazoa</taxon>
        <taxon>Chordata</taxon>
        <taxon>Craniata</taxon>
        <taxon>Vertebrata</taxon>
        <taxon>Euteleostomi</taxon>
        <taxon>Actinopterygii</taxon>
        <taxon>Neopterygii</taxon>
        <taxon>Teleostei</taxon>
        <taxon>Neoteleostei</taxon>
        <taxon>Acanthomorphata</taxon>
        <taxon>Ovalentaria</taxon>
        <taxon>Blenniimorphae</taxon>
        <taxon>Blenniiformes</taxon>
        <taxon>Blennioidei</taxon>
        <taxon>Blenniidae</taxon>
        <taxon>Salariinae</taxon>
        <taxon>Salarias</taxon>
    </lineage>
</organism>
<keyword evidence="9" id="KW-1185">Reference proteome</keyword>